<dbReference type="RefSeq" id="WP_087999516.1">
    <property type="nucleotide sequence ID" value="NZ_BMHB01000001.1"/>
</dbReference>
<keyword evidence="2" id="KW-1185">Reference proteome</keyword>
<proteinExistence type="predicted"/>
<name>A0A8J3EUX0_9BACI</name>
<accession>A0A8J3EUX0</accession>
<comment type="caution">
    <text evidence="1">The sequence shown here is derived from an EMBL/GenBank/DDBJ whole genome shotgun (WGS) entry which is preliminary data.</text>
</comment>
<evidence type="ECO:0000313" key="1">
    <source>
        <dbReference type="EMBL" id="GGI12485.1"/>
    </source>
</evidence>
<dbReference type="AlphaFoldDB" id="A0A8J3EUX0"/>
<organism evidence="1 2">
    <name type="scientific">Gottfriedia solisilvae</name>
    <dbReference type="NCBI Taxonomy" id="1516104"/>
    <lineage>
        <taxon>Bacteria</taxon>
        <taxon>Bacillati</taxon>
        <taxon>Bacillota</taxon>
        <taxon>Bacilli</taxon>
        <taxon>Bacillales</taxon>
        <taxon>Bacillaceae</taxon>
        <taxon>Gottfriedia</taxon>
    </lineage>
</organism>
<evidence type="ECO:0008006" key="3">
    <source>
        <dbReference type="Google" id="ProtNLM"/>
    </source>
</evidence>
<reference evidence="2" key="1">
    <citation type="journal article" date="2019" name="Int. J. Syst. Evol. Microbiol.">
        <title>The Global Catalogue of Microorganisms (GCM) 10K type strain sequencing project: providing services to taxonomists for standard genome sequencing and annotation.</title>
        <authorList>
            <consortium name="The Broad Institute Genomics Platform"/>
            <consortium name="The Broad Institute Genome Sequencing Center for Infectious Disease"/>
            <person name="Wu L."/>
            <person name="Ma J."/>
        </authorList>
    </citation>
    <scope>NUCLEOTIDE SEQUENCE [LARGE SCALE GENOMIC DNA]</scope>
    <source>
        <strain evidence="2">CGMCC 1.14993</strain>
    </source>
</reference>
<gene>
    <name evidence="1" type="ORF">GCM10007380_13150</name>
</gene>
<evidence type="ECO:0000313" key="2">
    <source>
        <dbReference type="Proteomes" id="UP000626244"/>
    </source>
</evidence>
<protein>
    <recommendedName>
        <fullName evidence="3">DUF2357 domain-containing protein</fullName>
    </recommendedName>
</protein>
<dbReference type="OrthoDB" id="2444042at2"/>
<sequence length="625" mass="74120">MSTNIAVTEISNEAIHLPFLLSIRIGTRGKEDKIQLNTLTSKSKDAYLFTYEIQELKRFFFQIEGDFDGKVTFIWNNLYHFQQENLDDQQYIFTNENRKILIYEHGKTENAYPWRCGYYEFCINYQEQRYFGMVKIIPKNLEYDQLEWMHENLNQQINGIMNDSQYFKKSSATLTQNGTMYFWPIIRFIEANEERLLVAIQQFKSKLKRKQKKEYELQRKVKKLDFTTLRWNLMHPAISNATNLTMQPVLLEENYIDEIKYAKNKVRKFILTIETLLAFVKYELVKDTKKMEQIDFQVQDIEKMMQNVVGNGSITEREKAKYRQSKLLKEMELDKLKISVTEKNRITTSLESLYEVYFREYTLGIFRITSDTHTSKYPTSPSKVFLNFIHSLSLFDKKVKEYGKKQMLLPVYKPTFLLYEYFVYFSICSIFLKMGFNNPNDPLDEQILMHIKDDELMDGANVKLENKEWVIDLVYNEIIEGSPQVSLLKGTNFFSGEESKKPDIRLDFYKKKTGEFAGSIIFEIKYSPMFNIFQPVGNTKAMEQMYKYWGLKYVERVNGKLSYVRKPIQEVICLYPGSNVHRKVLEAGCGTYIQFYPKKKGEDHYELIGEKELLEIINRTIVNLL</sequence>
<dbReference type="Proteomes" id="UP000626244">
    <property type="component" value="Unassembled WGS sequence"/>
</dbReference>
<dbReference type="EMBL" id="BMHB01000001">
    <property type="protein sequence ID" value="GGI12485.1"/>
    <property type="molecule type" value="Genomic_DNA"/>
</dbReference>